<gene>
    <name evidence="3" type="ORF">ATF69_1732</name>
</gene>
<organism evidence="3 4">
    <name type="scientific">Acidovorax delafieldii</name>
    <name type="common">Pseudomonas delafieldii</name>
    <dbReference type="NCBI Taxonomy" id="47920"/>
    <lineage>
        <taxon>Bacteria</taxon>
        <taxon>Pseudomonadati</taxon>
        <taxon>Pseudomonadota</taxon>
        <taxon>Betaproteobacteria</taxon>
        <taxon>Burkholderiales</taxon>
        <taxon>Comamonadaceae</taxon>
        <taxon>Acidovorax</taxon>
    </lineage>
</organism>
<feature type="transmembrane region" description="Helical" evidence="2">
    <location>
        <begin position="429"/>
        <end position="449"/>
    </location>
</feature>
<reference evidence="3 4" key="1">
    <citation type="journal article" date="2015" name="Stand. Genomic Sci.">
        <title>Genomic Encyclopedia of Bacterial and Archaeal Type Strains, Phase III: the genomes of soil and plant-associated and newly described type strains.</title>
        <authorList>
            <person name="Whitman W.B."/>
            <person name="Woyke T."/>
            <person name="Klenk H.P."/>
            <person name="Zhou Y."/>
            <person name="Lilburn T.G."/>
            <person name="Beck B.J."/>
            <person name="De Vos P."/>
            <person name="Vandamme P."/>
            <person name="Eisen J.A."/>
            <person name="Garrity G."/>
            <person name="Hugenholtz P."/>
            <person name="Kyrpides N.C."/>
        </authorList>
    </citation>
    <scope>NUCLEOTIDE SEQUENCE [LARGE SCALE GENOMIC DNA]</scope>
    <source>
        <strain evidence="3 4">DSM 64</strain>
    </source>
</reference>
<dbReference type="Gene3D" id="3.30.70.1320">
    <property type="entry name" value="Multidrug efflux transporter AcrB pore domain like"/>
    <property type="match status" value="1"/>
</dbReference>
<dbReference type="Gene3D" id="3.30.70.1430">
    <property type="entry name" value="Multidrug efflux transporter AcrB pore domain"/>
    <property type="match status" value="2"/>
</dbReference>
<dbReference type="Gene3D" id="1.20.1640.10">
    <property type="entry name" value="Multidrug efflux transporter AcrB transmembrane domain"/>
    <property type="match status" value="2"/>
</dbReference>
<dbReference type="SUPFAM" id="SSF82714">
    <property type="entry name" value="Multidrug efflux transporter AcrB TolC docking domain, DN and DC subdomains"/>
    <property type="match status" value="2"/>
</dbReference>
<name>A0A561XUS4_ACIDE</name>
<dbReference type="SUPFAM" id="SSF82866">
    <property type="entry name" value="Multidrug efflux transporter AcrB transmembrane domain"/>
    <property type="match status" value="2"/>
</dbReference>
<dbReference type="PRINTS" id="PR00702">
    <property type="entry name" value="ACRIFLAVINRP"/>
</dbReference>
<evidence type="ECO:0000256" key="2">
    <source>
        <dbReference type="SAM" id="Phobius"/>
    </source>
</evidence>
<evidence type="ECO:0000313" key="4">
    <source>
        <dbReference type="Proteomes" id="UP000321485"/>
    </source>
</evidence>
<keyword evidence="2" id="KW-0472">Membrane</keyword>
<sequence>MNVSTWSIKNPIPALMLFVLLTFGGLLSFNAMKVQNFPDIDLPTISVTVALPGASPAQLENDVARKIENSIATLQGLKHIYTKVQDGGATITAEFRLEKPTQEALDDVRSAVARVRGDLPGDVRDPIVTKMDLAAQPVLAFTIASARMDDEALSWFVDDAVAKKLLTVRGVGAVNRVGGVQREVHVALDPVKLQSLGATAADVSRQLRLVQTESAGGRTDLGGSEQPVRTLATVQSAQELAGLTLALSDGRHVRLDQVATVTDTIAEPRALALLNGKPVVGFEVARSKGASEVEVGAAVQAALQEMRAQHPDLEITEAFNFVQPVQEEYDGSMHLLYEGALLAVLVVWLFLRDWRATFVSAVALPLSVIPAFIGMYWLGFSINVITLLALSLVVGILVDDAIVEVENIVRHLRMGKTPYQAAMEAADEIGLAVIATTFTLIAVFLPTAFMSGIAGKFFKQFGWTASLAVFASLVVARLLTPMMAAYILKPIVGDHKDPRWMTVYLRWAAWCIKHRWMTFIATAAFFIGSLALIPLLPTGFIPPDDNSQTQVYLELPPGATLAQTRAVAEDARQRIAKVEHVQSVYTTIGGGSAGTDPFMGGASTETRKATLTILLSERGDRPRKQGIENQIRAALETLPGVRSKVGLGGSGEKYVLVLTGDDPQALTTAALAVEKDLRTIPGLGSISSTASLVRSEIAVRPDFARAADLGVTSSAIAETLRIATVGDYDVSLPKLNLAARQVPIVVKLQDDARKDLSLLERLPVPGAKGPVMLGQVATLEFSGGPAVVDRYDRARNVNFEIELSGQPLGDVTKAVEALPSIQNLPAGVRQITIGDAEMMGELFASFGLAMLTGVLCIYIVLVLLFKDFLHPVTILAALPLSLGGAFVGLLIAQKSFSMPSLIGLIMLMGIATKNSILLVEYAILARREHGMTRFEALIDACHKRARPIIMTTLAMGAGMLPIAIGLGAADASFRSPMAVAVIGGLITSTLLSLLVIPAVFTGVDDLGQGFGRLARRLRGGRHAPGAPAAPTATAAATAQPATPSAP</sequence>
<dbReference type="AlphaFoldDB" id="A0A561XUS4"/>
<dbReference type="Pfam" id="PF00873">
    <property type="entry name" value="ACR_tran"/>
    <property type="match status" value="1"/>
</dbReference>
<dbReference type="EMBL" id="VJWE01000011">
    <property type="protein sequence ID" value="TWG39860.1"/>
    <property type="molecule type" value="Genomic_DNA"/>
</dbReference>
<feature type="transmembrane region" description="Helical" evidence="2">
    <location>
        <begin position="842"/>
        <end position="865"/>
    </location>
</feature>
<dbReference type="GeneID" id="51110800"/>
<dbReference type="PANTHER" id="PTHR32063:SF77">
    <property type="entry name" value="ACR FAMILY TRANSPORT PROTEIN"/>
    <property type="match status" value="1"/>
</dbReference>
<dbReference type="PANTHER" id="PTHR32063">
    <property type="match status" value="1"/>
</dbReference>
<dbReference type="InterPro" id="IPR027463">
    <property type="entry name" value="AcrB_DN_DC_subdom"/>
</dbReference>
<feature type="region of interest" description="Disordered" evidence="1">
    <location>
        <begin position="1021"/>
        <end position="1046"/>
    </location>
</feature>
<dbReference type="Proteomes" id="UP000321485">
    <property type="component" value="Unassembled WGS sequence"/>
</dbReference>
<feature type="transmembrane region" description="Helical" evidence="2">
    <location>
        <begin position="872"/>
        <end position="892"/>
    </location>
</feature>
<feature type="transmembrane region" description="Helical" evidence="2">
    <location>
        <begin position="12"/>
        <end position="32"/>
    </location>
</feature>
<dbReference type="Gene3D" id="3.30.70.1440">
    <property type="entry name" value="Multidrug efflux transporter AcrB pore domain"/>
    <property type="match status" value="1"/>
</dbReference>
<proteinExistence type="predicted"/>
<feature type="transmembrane region" description="Helical" evidence="2">
    <location>
        <begin position="945"/>
        <end position="966"/>
    </location>
</feature>
<dbReference type="GO" id="GO:0042910">
    <property type="term" value="F:xenobiotic transmembrane transporter activity"/>
    <property type="evidence" value="ECO:0007669"/>
    <property type="project" value="TreeGrafter"/>
</dbReference>
<feature type="transmembrane region" description="Helical" evidence="2">
    <location>
        <begin position="898"/>
        <end position="924"/>
    </location>
</feature>
<protein>
    <submittedName>
        <fullName evidence="3">Multidrug efflux pump subunit AcrB</fullName>
    </submittedName>
</protein>
<evidence type="ECO:0000313" key="3">
    <source>
        <dbReference type="EMBL" id="TWG39860.1"/>
    </source>
</evidence>
<feature type="compositionally biased region" description="Low complexity" evidence="1">
    <location>
        <begin position="1023"/>
        <end position="1046"/>
    </location>
</feature>
<feature type="transmembrane region" description="Helical" evidence="2">
    <location>
        <begin position="461"/>
        <end position="479"/>
    </location>
</feature>
<feature type="transmembrane region" description="Helical" evidence="2">
    <location>
        <begin position="516"/>
        <end position="536"/>
    </location>
</feature>
<keyword evidence="2" id="KW-0812">Transmembrane</keyword>
<feature type="transmembrane region" description="Helical" evidence="2">
    <location>
        <begin position="358"/>
        <end position="378"/>
    </location>
</feature>
<dbReference type="Gene3D" id="3.30.2090.10">
    <property type="entry name" value="Multidrug efflux transporter AcrB TolC docking domain, DN and DC subdomains"/>
    <property type="match status" value="2"/>
</dbReference>
<feature type="transmembrane region" description="Helical" evidence="2">
    <location>
        <begin position="978"/>
        <end position="1003"/>
    </location>
</feature>
<comment type="caution">
    <text evidence="3">The sequence shown here is derived from an EMBL/GenBank/DDBJ whole genome shotgun (WGS) entry which is preliminary data.</text>
</comment>
<feature type="transmembrane region" description="Helical" evidence="2">
    <location>
        <begin position="334"/>
        <end position="351"/>
    </location>
</feature>
<feature type="transmembrane region" description="Helical" evidence="2">
    <location>
        <begin position="384"/>
        <end position="409"/>
    </location>
</feature>
<keyword evidence="2" id="KW-1133">Transmembrane helix</keyword>
<dbReference type="SUPFAM" id="SSF82693">
    <property type="entry name" value="Multidrug efflux transporter AcrB pore domain, PN1, PN2, PC1 and PC2 subdomains"/>
    <property type="match status" value="3"/>
</dbReference>
<dbReference type="RefSeq" id="WP_146870588.1">
    <property type="nucleotide sequence ID" value="NZ_VJWE01000011.1"/>
</dbReference>
<dbReference type="GO" id="GO:0005886">
    <property type="term" value="C:plasma membrane"/>
    <property type="evidence" value="ECO:0007669"/>
    <property type="project" value="TreeGrafter"/>
</dbReference>
<dbReference type="InterPro" id="IPR001036">
    <property type="entry name" value="Acrflvin-R"/>
</dbReference>
<evidence type="ECO:0000256" key="1">
    <source>
        <dbReference type="SAM" id="MobiDB-lite"/>
    </source>
</evidence>
<accession>A0A561XUS4</accession>